<evidence type="ECO:0000256" key="5">
    <source>
        <dbReference type="ARBA" id="ARBA00022884"/>
    </source>
</evidence>
<feature type="binding site" evidence="9">
    <location>
        <position position="107"/>
    </location>
    <ligand>
        <name>S-adenosyl-L-methionine</name>
        <dbReference type="ChEBI" id="CHEBI:59789"/>
    </ligand>
</feature>
<evidence type="ECO:0000256" key="6">
    <source>
        <dbReference type="ARBA" id="ARBA00022946"/>
    </source>
</evidence>
<sequence length="286" mass="32000">MGKRLKSSPKETSVKLRGKDGFETYYSSLFGARWEHLKKSLFSEPVYAEWKAGGTDSYFLDPASVFAALQLPLCGAESILDLCAAPGGKTLVLASRMPENAVLVSNERSSARKQRLSAVCASCLPEDIQTRVKISCSDGAKWCLTQTECYDRILLDVPCSSERHVIQDEKYLGEWSPARIKTLSMEQWALLSSAYRLLKRGGYIVYSTCALNYAENDGVIARLVKKFDDAEIVSFEEKVFLHEDISAYCTDSLDLHPEKTEYGFHILPDVQNGCGPIWFSLIHKKV</sequence>
<evidence type="ECO:0000256" key="9">
    <source>
        <dbReference type="PROSITE-ProRule" id="PRU01023"/>
    </source>
</evidence>
<evidence type="ECO:0000256" key="7">
    <source>
        <dbReference type="ARBA" id="ARBA00042050"/>
    </source>
</evidence>
<evidence type="ECO:0000256" key="3">
    <source>
        <dbReference type="ARBA" id="ARBA00022679"/>
    </source>
</evidence>
<dbReference type="InterPro" id="IPR049560">
    <property type="entry name" value="MeTrfase_RsmB-F_NOP2_cat"/>
</dbReference>
<evidence type="ECO:0000256" key="1">
    <source>
        <dbReference type="ARBA" id="ARBA00022552"/>
    </source>
</evidence>
<evidence type="ECO:0000256" key="2">
    <source>
        <dbReference type="ARBA" id="ARBA00022603"/>
    </source>
</evidence>
<evidence type="ECO:0000313" key="12">
    <source>
        <dbReference type="Proteomes" id="UP000190423"/>
    </source>
</evidence>
<comment type="similarity">
    <text evidence="9">Belongs to the class I-like SAM-binding methyltransferase superfamily. RsmB/NOP family.</text>
</comment>
<keyword evidence="6" id="KW-0809">Transit peptide</keyword>
<dbReference type="Proteomes" id="UP000190423">
    <property type="component" value="Unassembled WGS sequence"/>
</dbReference>
<gene>
    <name evidence="11" type="ORF">SAMN02745149_01601</name>
</gene>
<accession>A0A1T4LHM4</accession>
<dbReference type="InterPro" id="IPR023267">
    <property type="entry name" value="RCMT"/>
</dbReference>
<keyword evidence="1" id="KW-0698">rRNA processing</keyword>
<dbReference type="GO" id="GO:0008173">
    <property type="term" value="F:RNA methyltransferase activity"/>
    <property type="evidence" value="ECO:0007669"/>
    <property type="project" value="InterPro"/>
</dbReference>
<dbReference type="RefSeq" id="WP_078933503.1">
    <property type="nucleotide sequence ID" value="NZ_FUWG01000011.1"/>
</dbReference>
<keyword evidence="4 9" id="KW-0949">S-adenosyl-L-methionine</keyword>
<dbReference type="AlphaFoldDB" id="A0A1T4LHM4"/>
<name>A0A1T4LHM4_TREPO</name>
<dbReference type="PRINTS" id="PR02008">
    <property type="entry name" value="RCMTFAMILY"/>
</dbReference>
<dbReference type="GeneID" id="78316887"/>
<feature type="binding site" evidence="9">
    <location>
        <position position="156"/>
    </location>
    <ligand>
        <name>S-adenosyl-L-methionine</name>
        <dbReference type="ChEBI" id="CHEBI:59789"/>
    </ligand>
</feature>
<dbReference type="PANTHER" id="PTHR22808:SF3">
    <property type="entry name" value="5-METHYLCYTOSINE RRNA METHYLTRANSFERASE NSUN4"/>
    <property type="match status" value="1"/>
</dbReference>
<dbReference type="GO" id="GO:0003723">
    <property type="term" value="F:RNA binding"/>
    <property type="evidence" value="ECO:0007669"/>
    <property type="project" value="UniProtKB-UniRule"/>
</dbReference>
<dbReference type="InterPro" id="IPR029063">
    <property type="entry name" value="SAM-dependent_MTases_sf"/>
</dbReference>
<dbReference type="PROSITE" id="PS51686">
    <property type="entry name" value="SAM_MT_RSMB_NOP"/>
    <property type="match status" value="1"/>
</dbReference>
<dbReference type="STRING" id="261392.SAMN02745149_01601"/>
<comment type="catalytic activity">
    <reaction evidence="8">
        <text>a cytidine in rRNA + S-adenosyl-L-methionine = a 5-methylcytidine in rRNA + S-adenosyl-L-homocysteine + H(+)</text>
        <dbReference type="Rhea" id="RHEA:61484"/>
        <dbReference type="Rhea" id="RHEA-COMP:15836"/>
        <dbReference type="Rhea" id="RHEA-COMP:15837"/>
        <dbReference type="ChEBI" id="CHEBI:15378"/>
        <dbReference type="ChEBI" id="CHEBI:57856"/>
        <dbReference type="ChEBI" id="CHEBI:59789"/>
        <dbReference type="ChEBI" id="CHEBI:74483"/>
        <dbReference type="ChEBI" id="CHEBI:82748"/>
    </reaction>
</comment>
<reference evidence="11 12" key="1">
    <citation type="submission" date="2017-02" db="EMBL/GenBank/DDBJ databases">
        <authorList>
            <person name="Peterson S.W."/>
        </authorList>
    </citation>
    <scope>NUCLEOTIDE SEQUENCE [LARGE SCALE GENOMIC DNA]</scope>
    <source>
        <strain evidence="11 12">ATCC BAA-908</strain>
    </source>
</reference>
<dbReference type="Pfam" id="PF01189">
    <property type="entry name" value="Methyltr_RsmB-F"/>
    <property type="match status" value="1"/>
</dbReference>
<dbReference type="GO" id="GO:0031167">
    <property type="term" value="P:rRNA methylation"/>
    <property type="evidence" value="ECO:0007669"/>
    <property type="project" value="TreeGrafter"/>
</dbReference>
<dbReference type="InterPro" id="IPR001678">
    <property type="entry name" value="MeTrfase_RsmB-F_NOP2_dom"/>
</dbReference>
<dbReference type="CDD" id="cd02440">
    <property type="entry name" value="AdoMet_MTases"/>
    <property type="match status" value="1"/>
</dbReference>
<evidence type="ECO:0000256" key="8">
    <source>
        <dbReference type="ARBA" id="ARBA00049302"/>
    </source>
</evidence>
<evidence type="ECO:0000259" key="10">
    <source>
        <dbReference type="PROSITE" id="PS51686"/>
    </source>
</evidence>
<keyword evidence="3 9" id="KW-0808">Transferase</keyword>
<dbReference type="SUPFAM" id="SSF53335">
    <property type="entry name" value="S-adenosyl-L-methionine-dependent methyltransferases"/>
    <property type="match status" value="1"/>
</dbReference>
<protein>
    <recommendedName>
        <fullName evidence="7">NOL1/NOP2/Sun domain family member 4</fullName>
    </recommendedName>
</protein>
<keyword evidence="2 9" id="KW-0489">Methyltransferase</keyword>
<proteinExistence type="inferred from homology"/>
<dbReference type="OrthoDB" id="9810297at2"/>
<dbReference type="EMBL" id="FUWG01000011">
    <property type="protein sequence ID" value="SJZ54225.1"/>
    <property type="molecule type" value="Genomic_DNA"/>
</dbReference>
<feature type="active site" description="Nucleophile" evidence="9">
    <location>
        <position position="209"/>
    </location>
</feature>
<evidence type="ECO:0000256" key="4">
    <source>
        <dbReference type="ARBA" id="ARBA00022691"/>
    </source>
</evidence>
<organism evidence="11 12">
    <name type="scientific">Treponema porcinum</name>
    <dbReference type="NCBI Taxonomy" id="261392"/>
    <lineage>
        <taxon>Bacteria</taxon>
        <taxon>Pseudomonadati</taxon>
        <taxon>Spirochaetota</taxon>
        <taxon>Spirochaetia</taxon>
        <taxon>Spirochaetales</taxon>
        <taxon>Treponemataceae</taxon>
        <taxon>Treponema</taxon>
    </lineage>
</organism>
<dbReference type="PANTHER" id="PTHR22808">
    <property type="entry name" value="NCL1 YEAST -RELATED NOL1/NOP2/FMU SUN DOMAIN-CONTAINING"/>
    <property type="match status" value="1"/>
</dbReference>
<keyword evidence="12" id="KW-1185">Reference proteome</keyword>
<keyword evidence="5 9" id="KW-0694">RNA-binding</keyword>
<dbReference type="Gene3D" id="3.40.50.150">
    <property type="entry name" value="Vaccinia Virus protein VP39"/>
    <property type="match status" value="1"/>
</dbReference>
<feature type="binding site" evidence="9">
    <location>
        <position position="138"/>
    </location>
    <ligand>
        <name>S-adenosyl-L-methionine</name>
        <dbReference type="ChEBI" id="CHEBI:59789"/>
    </ligand>
</feature>
<evidence type="ECO:0000313" key="11">
    <source>
        <dbReference type="EMBL" id="SJZ54225.1"/>
    </source>
</evidence>
<feature type="domain" description="SAM-dependent MTase RsmB/NOP-type" evidence="10">
    <location>
        <begin position="1"/>
        <end position="285"/>
    </location>
</feature>
<feature type="binding site" evidence="9">
    <location>
        <begin position="83"/>
        <end position="89"/>
    </location>
    <ligand>
        <name>S-adenosyl-L-methionine</name>
        <dbReference type="ChEBI" id="CHEBI:59789"/>
    </ligand>
</feature>